<feature type="compositionally biased region" description="Low complexity" evidence="1">
    <location>
        <begin position="257"/>
        <end position="277"/>
    </location>
</feature>
<keyword evidence="3" id="KW-1185">Reference proteome</keyword>
<gene>
    <name evidence="2" type="ORF">KC01_LOCUS6114</name>
</gene>
<feature type="region of interest" description="Disordered" evidence="1">
    <location>
        <begin position="47"/>
        <end position="146"/>
    </location>
</feature>
<reference evidence="2 3" key="1">
    <citation type="submission" date="2024-04" db="EMBL/GenBank/DDBJ databases">
        <authorList>
            <person name="Waldvogel A.-M."/>
            <person name="Schoenle A."/>
        </authorList>
    </citation>
    <scope>NUCLEOTIDE SEQUENCE [LARGE SCALE GENOMIC DNA]</scope>
</reference>
<dbReference type="AlphaFoldDB" id="A0AAV2JA68"/>
<dbReference type="EMBL" id="OZ035833">
    <property type="protein sequence ID" value="CAL1574382.1"/>
    <property type="molecule type" value="Genomic_DNA"/>
</dbReference>
<organism evidence="2 3">
    <name type="scientific">Knipowitschia caucasica</name>
    <name type="common">Caucasian dwarf goby</name>
    <name type="synonym">Pomatoschistus caucasicus</name>
    <dbReference type="NCBI Taxonomy" id="637954"/>
    <lineage>
        <taxon>Eukaryota</taxon>
        <taxon>Metazoa</taxon>
        <taxon>Chordata</taxon>
        <taxon>Craniata</taxon>
        <taxon>Vertebrata</taxon>
        <taxon>Euteleostomi</taxon>
        <taxon>Actinopterygii</taxon>
        <taxon>Neopterygii</taxon>
        <taxon>Teleostei</taxon>
        <taxon>Neoteleostei</taxon>
        <taxon>Acanthomorphata</taxon>
        <taxon>Gobiaria</taxon>
        <taxon>Gobiiformes</taxon>
        <taxon>Gobioidei</taxon>
        <taxon>Gobiidae</taxon>
        <taxon>Gobiinae</taxon>
        <taxon>Knipowitschia</taxon>
    </lineage>
</organism>
<evidence type="ECO:0000313" key="2">
    <source>
        <dbReference type="EMBL" id="CAL1574382.1"/>
    </source>
</evidence>
<evidence type="ECO:0000256" key="1">
    <source>
        <dbReference type="SAM" id="MobiDB-lite"/>
    </source>
</evidence>
<protein>
    <submittedName>
        <fullName evidence="2">Uncharacterized protein</fullName>
    </submittedName>
</protein>
<evidence type="ECO:0000313" key="3">
    <source>
        <dbReference type="Proteomes" id="UP001497482"/>
    </source>
</evidence>
<name>A0AAV2JA68_KNICA</name>
<accession>A0AAV2JA68</accession>
<dbReference type="Proteomes" id="UP001497482">
    <property type="component" value="Chromosome 11"/>
</dbReference>
<sequence>MDPQILQQHDEAIQNLMIFQIHDNGDRQNFHETLQRWMTLINSAQSRDLADGDSSPGRRTTSPLVPSPENRPYRPVNQPYGQENQENRPYGPENRPYGQENQENRPYGPENRPYRLENQENRPYGPENQENHPYGPENQENHPYGPENLVLVRPYRPRSPCIRAEERPPVGGASVSVGGASLPVGGASVSVGGASLPVGGASVSVGGASLHVGGASVSVGGASLHVGGASLSVEEEPVTDEAVSLVALLAPEEEPGVEPGVEPAEINPDPSSSSQSHSLLPLLNMVQDLSSTGSKKKKKKSKKKKRTNCIVEFFRNLFTRVRTAVAGV</sequence>
<proteinExistence type="predicted"/>
<feature type="region of interest" description="Disordered" evidence="1">
    <location>
        <begin position="254"/>
        <end position="277"/>
    </location>
</feature>